<reference evidence="2" key="1">
    <citation type="submission" date="2014-09" db="EMBL/GenBank/DDBJ databases">
        <authorList>
            <person name="Magalhaes I.L.F."/>
            <person name="Oliveira U."/>
            <person name="Santos F.R."/>
            <person name="Vidigal T.H.D.A."/>
            <person name="Brescovit A.D."/>
            <person name="Santos A.J."/>
        </authorList>
    </citation>
    <scope>NUCLEOTIDE SEQUENCE</scope>
    <source>
        <tissue evidence="2">Shoot tissue taken approximately 20 cm above the soil surface</tissue>
    </source>
</reference>
<reference evidence="2" key="2">
    <citation type="journal article" date="2015" name="Data Brief">
        <title>Shoot transcriptome of the giant reed, Arundo donax.</title>
        <authorList>
            <person name="Barrero R.A."/>
            <person name="Guerrero F.D."/>
            <person name="Moolhuijzen P."/>
            <person name="Goolsby J.A."/>
            <person name="Tidwell J."/>
            <person name="Bellgard S.E."/>
            <person name="Bellgard M.I."/>
        </authorList>
    </citation>
    <scope>NUCLEOTIDE SEQUENCE</scope>
    <source>
        <tissue evidence="2">Shoot tissue taken approximately 20 cm above the soil surface</tissue>
    </source>
</reference>
<organism evidence="2">
    <name type="scientific">Arundo donax</name>
    <name type="common">Giant reed</name>
    <name type="synonym">Donax arundinaceus</name>
    <dbReference type="NCBI Taxonomy" id="35708"/>
    <lineage>
        <taxon>Eukaryota</taxon>
        <taxon>Viridiplantae</taxon>
        <taxon>Streptophyta</taxon>
        <taxon>Embryophyta</taxon>
        <taxon>Tracheophyta</taxon>
        <taxon>Spermatophyta</taxon>
        <taxon>Magnoliopsida</taxon>
        <taxon>Liliopsida</taxon>
        <taxon>Poales</taxon>
        <taxon>Poaceae</taxon>
        <taxon>PACMAD clade</taxon>
        <taxon>Arundinoideae</taxon>
        <taxon>Arundineae</taxon>
        <taxon>Arundo</taxon>
    </lineage>
</organism>
<sequence length="61" mass="6606">MVLEDMGADQTLLGPNNVAELALVPPYIPQRRRRSLARPATSAGHFPFPRPGFAAAHLTNP</sequence>
<dbReference type="AlphaFoldDB" id="A0A0A9F9G0"/>
<evidence type="ECO:0000313" key="2">
    <source>
        <dbReference type="EMBL" id="JAE08977.1"/>
    </source>
</evidence>
<feature type="region of interest" description="Disordered" evidence="1">
    <location>
        <begin position="34"/>
        <end position="61"/>
    </location>
</feature>
<protein>
    <submittedName>
        <fullName evidence="2">Uncharacterized protein</fullName>
    </submittedName>
</protein>
<name>A0A0A9F9G0_ARUDO</name>
<proteinExistence type="predicted"/>
<dbReference type="EMBL" id="GBRH01188919">
    <property type="protein sequence ID" value="JAE08977.1"/>
    <property type="molecule type" value="Transcribed_RNA"/>
</dbReference>
<accession>A0A0A9F9G0</accession>
<evidence type="ECO:0000256" key="1">
    <source>
        <dbReference type="SAM" id="MobiDB-lite"/>
    </source>
</evidence>